<evidence type="ECO:0000313" key="5">
    <source>
        <dbReference type="Proteomes" id="UP000305067"/>
    </source>
</evidence>
<dbReference type="AlphaFoldDB" id="A0A5C3QH09"/>
<evidence type="ECO:0000313" key="4">
    <source>
        <dbReference type="EMBL" id="TFK97573.1"/>
    </source>
</evidence>
<dbReference type="GO" id="GO:0000381">
    <property type="term" value="P:regulation of alternative mRNA splicing, via spliceosome"/>
    <property type="evidence" value="ECO:0007669"/>
    <property type="project" value="InterPro"/>
</dbReference>
<accession>A0A5C3QH09</accession>
<protein>
    <recommendedName>
        <fullName evidence="3">Nuclear speckle splicing regulatory protein 1 N-terminal domain-containing protein</fullName>
    </recommendedName>
</protein>
<keyword evidence="5" id="KW-1185">Reference proteome</keyword>
<feature type="domain" description="Nuclear speckle splicing regulatory protein 1 N-terminal" evidence="3">
    <location>
        <begin position="4"/>
        <end position="56"/>
    </location>
</feature>
<evidence type="ECO:0000256" key="2">
    <source>
        <dbReference type="ARBA" id="ARBA00023054"/>
    </source>
</evidence>
<evidence type="ECO:0000259" key="3">
    <source>
        <dbReference type="Pfam" id="PF09745"/>
    </source>
</evidence>
<dbReference type="STRING" id="1884261.A0A5C3QH09"/>
<organism evidence="4 5">
    <name type="scientific">Pterulicium gracile</name>
    <dbReference type="NCBI Taxonomy" id="1884261"/>
    <lineage>
        <taxon>Eukaryota</taxon>
        <taxon>Fungi</taxon>
        <taxon>Dikarya</taxon>
        <taxon>Basidiomycota</taxon>
        <taxon>Agaricomycotina</taxon>
        <taxon>Agaricomycetes</taxon>
        <taxon>Agaricomycetidae</taxon>
        <taxon>Agaricales</taxon>
        <taxon>Pleurotineae</taxon>
        <taxon>Pterulaceae</taxon>
        <taxon>Pterulicium</taxon>
    </lineage>
</organism>
<sequence length="110" mass="12221">MQEAKQRAKEAKEAKEADAAVRQPKYIKGLLKSAEPRRLDHLRAEEAMMQRARMRGDTLDNEAPSALTYADTASLSSGRIASKQRLVSAWNRLPATNHSSTSCFLHLVNA</sequence>
<name>A0A5C3QH09_9AGAR</name>
<reference evidence="4 5" key="1">
    <citation type="journal article" date="2019" name="Nat. Ecol. Evol.">
        <title>Megaphylogeny resolves global patterns of mushroom evolution.</title>
        <authorList>
            <person name="Varga T."/>
            <person name="Krizsan K."/>
            <person name="Foldi C."/>
            <person name="Dima B."/>
            <person name="Sanchez-Garcia M."/>
            <person name="Sanchez-Ramirez S."/>
            <person name="Szollosi G.J."/>
            <person name="Szarkandi J.G."/>
            <person name="Papp V."/>
            <person name="Albert L."/>
            <person name="Andreopoulos W."/>
            <person name="Angelini C."/>
            <person name="Antonin V."/>
            <person name="Barry K.W."/>
            <person name="Bougher N.L."/>
            <person name="Buchanan P."/>
            <person name="Buyck B."/>
            <person name="Bense V."/>
            <person name="Catcheside P."/>
            <person name="Chovatia M."/>
            <person name="Cooper J."/>
            <person name="Damon W."/>
            <person name="Desjardin D."/>
            <person name="Finy P."/>
            <person name="Geml J."/>
            <person name="Haridas S."/>
            <person name="Hughes K."/>
            <person name="Justo A."/>
            <person name="Karasinski D."/>
            <person name="Kautmanova I."/>
            <person name="Kiss B."/>
            <person name="Kocsube S."/>
            <person name="Kotiranta H."/>
            <person name="LaButti K.M."/>
            <person name="Lechner B.E."/>
            <person name="Liimatainen K."/>
            <person name="Lipzen A."/>
            <person name="Lukacs Z."/>
            <person name="Mihaltcheva S."/>
            <person name="Morgado L.N."/>
            <person name="Niskanen T."/>
            <person name="Noordeloos M.E."/>
            <person name="Ohm R.A."/>
            <person name="Ortiz-Santana B."/>
            <person name="Ovrebo C."/>
            <person name="Racz N."/>
            <person name="Riley R."/>
            <person name="Savchenko A."/>
            <person name="Shiryaev A."/>
            <person name="Soop K."/>
            <person name="Spirin V."/>
            <person name="Szebenyi C."/>
            <person name="Tomsovsky M."/>
            <person name="Tulloss R.E."/>
            <person name="Uehling J."/>
            <person name="Grigoriev I.V."/>
            <person name="Vagvolgyi C."/>
            <person name="Papp T."/>
            <person name="Martin F.M."/>
            <person name="Miettinen O."/>
            <person name="Hibbett D.S."/>
            <person name="Nagy L.G."/>
        </authorList>
    </citation>
    <scope>NUCLEOTIDE SEQUENCE [LARGE SCALE GENOMIC DNA]</scope>
    <source>
        <strain evidence="4 5">CBS 309.79</strain>
    </source>
</reference>
<dbReference type="InterPro" id="IPR018612">
    <property type="entry name" value="NSRP1_N"/>
</dbReference>
<comment type="similarity">
    <text evidence="1">Belongs to the NSRP1 family.</text>
</comment>
<dbReference type="EMBL" id="ML178846">
    <property type="protein sequence ID" value="TFK97573.1"/>
    <property type="molecule type" value="Genomic_DNA"/>
</dbReference>
<dbReference type="Proteomes" id="UP000305067">
    <property type="component" value="Unassembled WGS sequence"/>
</dbReference>
<proteinExistence type="inferred from homology"/>
<keyword evidence="2" id="KW-0175">Coiled coil</keyword>
<evidence type="ECO:0000256" key="1">
    <source>
        <dbReference type="ARBA" id="ARBA00010126"/>
    </source>
</evidence>
<dbReference type="OrthoDB" id="446635at2759"/>
<dbReference type="Pfam" id="PF09745">
    <property type="entry name" value="NSRP1_N"/>
    <property type="match status" value="1"/>
</dbReference>
<gene>
    <name evidence="4" type="ORF">BDV98DRAFT_607480</name>
</gene>